<dbReference type="Pfam" id="PF00551">
    <property type="entry name" value="Formyl_trans_N"/>
    <property type="match status" value="1"/>
</dbReference>
<dbReference type="InterPro" id="IPR002376">
    <property type="entry name" value="Formyl_transf_N"/>
</dbReference>
<reference evidence="8" key="1">
    <citation type="journal article" date="2014" name="Int. J. Syst. Evol. Microbiol.">
        <title>Complete genome sequence of Corynebacterium casei LMG S-19264T (=DSM 44701T), isolated from a smear-ripened cheese.</title>
        <authorList>
            <consortium name="US DOE Joint Genome Institute (JGI-PGF)"/>
            <person name="Walter F."/>
            <person name="Albersmeier A."/>
            <person name="Kalinowski J."/>
            <person name="Ruckert C."/>
        </authorList>
    </citation>
    <scope>NUCLEOTIDE SEQUENCE</scope>
    <source>
        <strain evidence="8">CGMCC 1.15447</strain>
    </source>
</reference>
<comment type="pathway">
    <text evidence="1 6">Purine metabolism; IMP biosynthesis via de novo pathway; N(2)-formyl-N(1)-(5-phospho-D-ribosyl)glycinamide from N(1)-(5-phospho-D-ribosyl)glycinamide (10-formyl THF route): step 1/1.</text>
</comment>
<sequence length="210" mass="23151">MKRLGVLLSGRGSNFLAIARAIREQRLPGAEIAVVLSNREDAPGLAAAHKLGLPAFCVPSAGRSRVDHDAEMLARLHQHKVDLVCLAGYMRVITPDFIRAFPDRIVNIHPSLLPAFPGLDAQRQALEYGVKISGCTVHFVDEAVDHGVIILQKTVHVKDDDTVESLSARILEQEHIAYPEAIARVLSGEYTIEDRRFVSHENKALRVTAR</sequence>
<dbReference type="GO" id="GO:0006189">
    <property type="term" value="P:'de novo' IMP biosynthetic process"/>
    <property type="evidence" value="ECO:0007669"/>
    <property type="project" value="UniProtKB-UniRule"/>
</dbReference>
<evidence type="ECO:0000313" key="9">
    <source>
        <dbReference type="Proteomes" id="UP000648801"/>
    </source>
</evidence>
<dbReference type="InterPro" id="IPR004607">
    <property type="entry name" value="GART"/>
</dbReference>
<dbReference type="Gene3D" id="3.40.50.170">
    <property type="entry name" value="Formyl transferase, N-terminal domain"/>
    <property type="match status" value="1"/>
</dbReference>
<feature type="site" description="Raises pKa of active site His" evidence="6">
    <location>
        <position position="145"/>
    </location>
</feature>
<keyword evidence="3 6" id="KW-0658">Purine biosynthesis</keyword>
<gene>
    <name evidence="6" type="primary">purN</name>
    <name evidence="8" type="ORF">GCM10011507_21970</name>
</gene>
<reference evidence="8" key="2">
    <citation type="submission" date="2020-09" db="EMBL/GenBank/DDBJ databases">
        <authorList>
            <person name="Sun Q."/>
            <person name="Zhou Y."/>
        </authorList>
    </citation>
    <scope>NUCLEOTIDE SEQUENCE</scope>
    <source>
        <strain evidence="8">CGMCC 1.15447</strain>
    </source>
</reference>
<organism evidence="8 9">
    <name type="scientific">Edaphobacter acidisoli</name>
    <dbReference type="NCBI Taxonomy" id="2040573"/>
    <lineage>
        <taxon>Bacteria</taxon>
        <taxon>Pseudomonadati</taxon>
        <taxon>Acidobacteriota</taxon>
        <taxon>Terriglobia</taxon>
        <taxon>Terriglobales</taxon>
        <taxon>Acidobacteriaceae</taxon>
        <taxon>Edaphobacter</taxon>
    </lineage>
</organism>
<dbReference type="PANTHER" id="PTHR43369:SF2">
    <property type="entry name" value="PHOSPHORIBOSYLGLYCINAMIDE FORMYLTRANSFERASE"/>
    <property type="match status" value="1"/>
</dbReference>
<comment type="caution">
    <text evidence="6">Lacks conserved residue(s) required for the propagation of feature annotation.</text>
</comment>
<evidence type="ECO:0000256" key="5">
    <source>
        <dbReference type="ARBA" id="ARBA00047664"/>
    </source>
</evidence>
<feature type="binding site" evidence="6">
    <location>
        <position position="65"/>
    </location>
    <ligand>
        <name>(6R)-10-formyltetrahydrofolate</name>
        <dbReference type="ChEBI" id="CHEBI:195366"/>
    </ligand>
</feature>
<dbReference type="GO" id="GO:0004644">
    <property type="term" value="F:phosphoribosylglycinamide formyltransferase activity"/>
    <property type="evidence" value="ECO:0007669"/>
    <property type="project" value="UniProtKB-UniRule"/>
</dbReference>
<evidence type="ECO:0000256" key="1">
    <source>
        <dbReference type="ARBA" id="ARBA00005054"/>
    </source>
</evidence>
<evidence type="ECO:0000256" key="4">
    <source>
        <dbReference type="ARBA" id="ARBA00038440"/>
    </source>
</evidence>
<proteinExistence type="inferred from homology"/>
<name>A0A916RU91_9BACT</name>
<comment type="caution">
    <text evidence="8">The sequence shown here is derived from an EMBL/GenBank/DDBJ whole genome shotgun (WGS) entry which is preliminary data.</text>
</comment>
<evidence type="ECO:0000256" key="3">
    <source>
        <dbReference type="ARBA" id="ARBA00022755"/>
    </source>
</evidence>
<dbReference type="HAMAP" id="MF_01930">
    <property type="entry name" value="PurN"/>
    <property type="match status" value="1"/>
</dbReference>
<feature type="active site" description="Proton donor" evidence="6">
    <location>
        <position position="109"/>
    </location>
</feature>
<dbReference type="InterPro" id="IPR036477">
    <property type="entry name" value="Formyl_transf_N_sf"/>
</dbReference>
<evidence type="ECO:0000259" key="7">
    <source>
        <dbReference type="Pfam" id="PF00551"/>
    </source>
</evidence>
<dbReference type="CDD" id="cd08645">
    <property type="entry name" value="FMT_core_GART"/>
    <property type="match status" value="1"/>
</dbReference>
<dbReference type="PROSITE" id="PS00373">
    <property type="entry name" value="GART"/>
    <property type="match status" value="1"/>
</dbReference>
<dbReference type="SUPFAM" id="SSF53328">
    <property type="entry name" value="Formyltransferase"/>
    <property type="match status" value="1"/>
</dbReference>
<comment type="catalytic activity">
    <reaction evidence="5 6">
        <text>N(1)-(5-phospho-beta-D-ribosyl)glycinamide + (6R)-10-formyltetrahydrofolate = N(2)-formyl-N(1)-(5-phospho-beta-D-ribosyl)glycinamide + (6S)-5,6,7,8-tetrahydrofolate + H(+)</text>
        <dbReference type="Rhea" id="RHEA:15053"/>
        <dbReference type="ChEBI" id="CHEBI:15378"/>
        <dbReference type="ChEBI" id="CHEBI:57453"/>
        <dbReference type="ChEBI" id="CHEBI:143788"/>
        <dbReference type="ChEBI" id="CHEBI:147286"/>
        <dbReference type="ChEBI" id="CHEBI:195366"/>
        <dbReference type="EC" id="2.1.2.2"/>
    </reaction>
</comment>
<keyword evidence="9" id="KW-1185">Reference proteome</keyword>
<dbReference type="NCBIfam" id="TIGR00639">
    <property type="entry name" value="PurN"/>
    <property type="match status" value="1"/>
</dbReference>
<dbReference type="EMBL" id="BMJB01000001">
    <property type="protein sequence ID" value="GGA69994.1"/>
    <property type="molecule type" value="Genomic_DNA"/>
</dbReference>
<accession>A0A916RU91</accession>
<feature type="binding site" evidence="6">
    <location>
        <begin position="12"/>
        <end position="14"/>
    </location>
    <ligand>
        <name>N(1)-(5-phospho-beta-D-ribosyl)glycinamide</name>
        <dbReference type="ChEBI" id="CHEBI:143788"/>
    </ligand>
</feature>
<comment type="function">
    <text evidence="6">Catalyzes the transfer of a formyl group from 10-formyltetrahydrofolate to 5-phospho-ribosyl-glycinamide (GAR), producing 5-phospho-ribosyl-N-formylglycinamide (FGAR) and tetrahydrofolate.</text>
</comment>
<evidence type="ECO:0000256" key="6">
    <source>
        <dbReference type="HAMAP-Rule" id="MF_01930"/>
    </source>
</evidence>
<evidence type="ECO:0000256" key="2">
    <source>
        <dbReference type="ARBA" id="ARBA00022679"/>
    </source>
</evidence>
<keyword evidence="2 6" id="KW-0808">Transferase</keyword>
<dbReference type="Proteomes" id="UP000648801">
    <property type="component" value="Unassembled WGS sequence"/>
</dbReference>
<dbReference type="AlphaFoldDB" id="A0A916RU91"/>
<feature type="binding site" evidence="6">
    <location>
        <position position="107"/>
    </location>
    <ligand>
        <name>(6R)-10-formyltetrahydrofolate</name>
        <dbReference type="ChEBI" id="CHEBI:195366"/>
    </ligand>
</feature>
<dbReference type="EC" id="2.1.2.2" evidence="6"/>
<protein>
    <recommendedName>
        <fullName evidence="6">Phosphoribosylglycinamide formyltransferase</fullName>
        <ecNumber evidence="6">2.1.2.2</ecNumber>
    </recommendedName>
    <alternativeName>
        <fullName evidence="6">5'-phosphoribosylglycinamide transformylase</fullName>
    </alternativeName>
    <alternativeName>
        <fullName evidence="6">GAR transformylase</fullName>
        <shortName evidence="6">GART</shortName>
    </alternativeName>
</protein>
<dbReference type="InterPro" id="IPR001555">
    <property type="entry name" value="GART_AS"/>
</dbReference>
<evidence type="ECO:0000313" key="8">
    <source>
        <dbReference type="EMBL" id="GGA69994.1"/>
    </source>
</evidence>
<dbReference type="RefSeq" id="WP_188759316.1">
    <property type="nucleotide sequence ID" value="NZ_BMJB01000001.1"/>
</dbReference>
<dbReference type="PANTHER" id="PTHR43369">
    <property type="entry name" value="PHOSPHORIBOSYLGLYCINAMIDE FORMYLTRANSFERASE"/>
    <property type="match status" value="1"/>
</dbReference>
<feature type="domain" description="Formyl transferase N-terminal" evidence="7">
    <location>
        <begin position="3"/>
        <end position="182"/>
    </location>
</feature>
<dbReference type="GO" id="GO:0005737">
    <property type="term" value="C:cytoplasm"/>
    <property type="evidence" value="ECO:0007669"/>
    <property type="project" value="TreeGrafter"/>
</dbReference>
<comment type="similarity">
    <text evidence="4 6">Belongs to the GART family.</text>
</comment>